<dbReference type="Gene3D" id="3.30.460.40">
    <property type="match status" value="1"/>
</dbReference>
<accession>A0AAU7QPM5</accession>
<dbReference type="EMBL" id="CP157948">
    <property type="protein sequence ID" value="XBS91258.1"/>
    <property type="molecule type" value="Genomic_DNA"/>
</dbReference>
<protein>
    <recommendedName>
        <fullName evidence="2">Nucleotidyltransferase family protein</fullName>
    </recommendedName>
</protein>
<proteinExistence type="predicted"/>
<gene>
    <name evidence="1" type="ORF">ABNK63_06375</name>
</gene>
<reference evidence="1" key="1">
    <citation type="submission" date="2024-06" db="EMBL/GenBank/DDBJ databases">
        <authorList>
            <person name="Sun Y."/>
        </authorList>
    </citation>
    <scope>NUCLEOTIDE SEQUENCE</scope>
    <source>
        <strain evidence="1">IGA1.0</strain>
    </source>
</reference>
<dbReference type="InterPro" id="IPR043519">
    <property type="entry name" value="NT_sf"/>
</dbReference>
<organism evidence="1">
    <name type="scientific">Rhodanobacter sp. IGA1.0</name>
    <dbReference type="NCBI Taxonomy" id="3158582"/>
    <lineage>
        <taxon>Bacteria</taxon>
        <taxon>Pseudomonadati</taxon>
        <taxon>Pseudomonadota</taxon>
        <taxon>Gammaproteobacteria</taxon>
        <taxon>Lysobacterales</taxon>
        <taxon>Rhodanobacteraceae</taxon>
        <taxon>Rhodanobacter</taxon>
    </lineage>
</organism>
<evidence type="ECO:0008006" key="2">
    <source>
        <dbReference type="Google" id="ProtNLM"/>
    </source>
</evidence>
<dbReference type="AlphaFoldDB" id="A0AAU7QPM5"/>
<dbReference type="SUPFAM" id="SSF81301">
    <property type="entry name" value="Nucleotidyltransferase"/>
    <property type="match status" value="1"/>
</dbReference>
<name>A0AAU7QPM5_9GAMM</name>
<evidence type="ECO:0000313" key="1">
    <source>
        <dbReference type="EMBL" id="XBS91258.1"/>
    </source>
</evidence>
<dbReference type="RefSeq" id="WP_350016987.1">
    <property type="nucleotide sequence ID" value="NZ_CP157948.1"/>
</dbReference>
<sequence length="168" mass="18046">MSHLSPALYATLAEIVPDLHVQCADPWCLIGSTAALLLGAQTGAADVDVLTSRADAERLMAHWAARRESAFAPADDDRFRSHFARFRFPGAPVEVMGALELHVDDRWQPVLPGKLVLAGVNGLAVPVPSVDDQIRLLASFGREKDAPRIAALRVLAAPLFSVPVVSLH</sequence>